<sequence length="46" mass="5533">ENKQYRREKTKAVQELDLTMQSAQVLKKDISTIKKNREKPNRIYIV</sequence>
<dbReference type="EMBL" id="CAJVQB010043241">
    <property type="protein sequence ID" value="CAG8831029.1"/>
    <property type="molecule type" value="Genomic_DNA"/>
</dbReference>
<feature type="non-terminal residue" evidence="1">
    <location>
        <position position="1"/>
    </location>
</feature>
<proteinExistence type="predicted"/>
<protein>
    <submittedName>
        <fullName evidence="1">5412_t:CDS:1</fullName>
    </submittedName>
</protein>
<comment type="caution">
    <text evidence="1">The sequence shown here is derived from an EMBL/GenBank/DDBJ whole genome shotgun (WGS) entry which is preliminary data.</text>
</comment>
<accession>A0ABN7WG90</accession>
<name>A0ABN7WG90_GIGMA</name>
<evidence type="ECO:0000313" key="1">
    <source>
        <dbReference type="EMBL" id="CAG8831029.1"/>
    </source>
</evidence>
<dbReference type="Proteomes" id="UP000789901">
    <property type="component" value="Unassembled WGS sequence"/>
</dbReference>
<reference evidence="1 2" key="1">
    <citation type="submission" date="2021-06" db="EMBL/GenBank/DDBJ databases">
        <authorList>
            <person name="Kallberg Y."/>
            <person name="Tangrot J."/>
            <person name="Rosling A."/>
        </authorList>
    </citation>
    <scope>NUCLEOTIDE SEQUENCE [LARGE SCALE GENOMIC DNA]</scope>
    <source>
        <strain evidence="1 2">120-4 pot B 10/14</strain>
    </source>
</reference>
<evidence type="ECO:0000313" key="2">
    <source>
        <dbReference type="Proteomes" id="UP000789901"/>
    </source>
</evidence>
<organism evidence="1 2">
    <name type="scientific">Gigaspora margarita</name>
    <dbReference type="NCBI Taxonomy" id="4874"/>
    <lineage>
        <taxon>Eukaryota</taxon>
        <taxon>Fungi</taxon>
        <taxon>Fungi incertae sedis</taxon>
        <taxon>Mucoromycota</taxon>
        <taxon>Glomeromycotina</taxon>
        <taxon>Glomeromycetes</taxon>
        <taxon>Diversisporales</taxon>
        <taxon>Gigasporaceae</taxon>
        <taxon>Gigaspora</taxon>
    </lineage>
</organism>
<gene>
    <name evidence="1" type="ORF">GMARGA_LOCUS30535</name>
</gene>
<keyword evidence="2" id="KW-1185">Reference proteome</keyword>